<dbReference type="RefSeq" id="WP_209466602.1">
    <property type="nucleotide sequence ID" value="NZ_JAGGLG010000013.1"/>
</dbReference>
<dbReference type="PRINTS" id="PR00469">
    <property type="entry name" value="PNDRDTASEII"/>
</dbReference>
<comment type="caution">
    <text evidence="7">The sequence shown here is derived from an EMBL/GenBank/DDBJ whole genome shotgun (WGS) entry which is preliminary data.</text>
</comment>
<comment type="similarity">
    <text evidence="2">Belongs to the NADH dehydrogenase family.</text>
</comment>
<evidence type="ECO:0000259" key="6">
    <source>
        <dbReference type="Pfam" id="PF07992"/>
    </source>
</evidence>
<keyword evidence="5" id="KW-0560">Oxidoreductase</keyword>
<evidence type="ECO:0000256" key="2">
    <source>
        <dbReference type="ARBA" id="ARBA00005272"/>
    </source>
</evidence>
<keyword evidence="4" id="KW-0274">FAD</keyword>
<protein>
    <submittedName>
        <fullName evidence="7">NADH dehydrogenase</fullName>
    </submittedName>
</protein>
<dbReference type="Gene3D" id="3.50.50.100">
    <property type="match status" value="1"/>
</dbReference>
<dbReference type="PANTHER" id="PTHR42913">
    <property type="entry name" value="APOPTOSIS-INDUCING FACTOR 1"/>
    <property type="match status" value="1"/>
</dbReference>
<keyword evidence="3" id="KW-0285">Flavoprotein</keyword>
<dbReference type="EMBL" id="JAGGLG010000013">
    <property type="protein sequence ID" value="MBP2018483.1"/>
    <property type="molecule type" value="Genomic_DNA"/>
</dbReference>
<dbReference type="PRINTS" id="PR00368">
    <property type="entry name" value="FADPNR"/>
</dbReference>
<accession>A0ABS4JSK6</accession>
<dbReference type="PANTHER" id="PTHR42913:SF3">
    <property type="entry name" value="64 KDA MITOCHONDRIAL NADH DEHYDROGENASE (EUROFUNG)"/>
    <property type="match status" value="1"/>
</dbReference>
<dbReference type="InterPro" id="IPR036188">
    <property type="entry name" value="FAD/NAD-bd_sf"/>
</dbReference>
<dbReference type="Pfam" id="PF07992">
    <property type="entry name" value="Pyr_redox_2"/>
    <property type="match status" value="1"/>
</dbReference>
<feature type="domain" description="FAD/NAD(P)-binding" evidence="6">
    <location>
        <begin position="7"/>
        <end position="288"/>
    </location>
</feature>
<dbReference type="Proteomes" id="UP001519289">
    <property type="component" value="Unassembled WGS sequence"/>
</dbReference>
<evidence type="ECO:0000256" key="3">
    <source>
        <dbReference type="ARBA" id="ARBA00022630"/>
    </source>
</evidence>
<evidence type="ECO:0000256" key="5">
    <source>
        <dbReference type="ARBA" id="ARBA00023002"/>
    </source>
</evidence>
<proteinExistence type="inferred from homology"/>
<evidence type="ECO:0000256" key="1">
    <source>
        <dbReference type="ARBA" id="ARBA00001974"/>
    </source>
</evidence>
<sequence length="375" mass="39697">MGENRPILVVGGGYAGLSFIRQMRKYSPEVPVTLIDKNPYHTMLVETHQVAAGTRPAESILIPFDQLGDFRFIRAEVIAVDPGTRTLSTTAGDIRYERLVLAVGSVDHDYGVPGVREHCQMLRGLADAEEIRRRLDALGPDAPVLIAGGGLTGVELAAHIALRRPGHRSITLVEAAPTLLPGLPPRLARAARRRLGLLGVNVLAGSPVTRVEAGRAHLRDGTVLPFGLMIWAAGVRAHPLVTALGLPADRTGRVIVGPDYRTPLPDVYVIGDCASGHQPSAQAALQQGRALAAVLTGRSPAPLRSKGVLVDLGEHRAVGRVGAITLSGLVPGILKRFTEAAWIGRIGGWGAALRSLIWGSPALSEGVEGAPRMRI</sequence>
<evidence type="ECO:0000313" key="8">
    <source>
        <dbReference type="Proteomes" id="UP001519289"/>
    </source>
</evidence>
<dbReference type="InterPro" id="IPR051169">
    <property type="entry name" value="NADH-Q_oxidoreductase"/>
</dbReference>
<evidence type="ECO:0000256" key="4">
    <source>
        <dbReference type="ARBA" id="ARBA00022827"/>
    </source>
</evidence>
<reference evidence="7 8" key="1">
    <citation type="submission" date="2021-03" db="EMBL/GenBank/DDBJ databases">
        <title>Genomic Encyclopedia of Type Strains, Phase IV (KMG-IV): sequencing the most valuable type-strain genomes for metagenomic binning, comparative biology and taxonomic classification.</title>
        <authorList>
            <person name="Goeker M."/>
        </authorList>
    </citation>
    <scope>NUCLEOTIDE SEQUENCE [LARGE SCALE GENOMIC DNA]</scope>
    <source>
        <strain evidence="7 8">DSM 27138</strain>
    </source>
</reference>
<evidence type="ECO:0000313" key="7">
    <source>
        <dbReference type="EMBL" id="MBP2018483.1"/>
    </source>
</evidence>
<gene>
    <name evidence="7" type="ORF">J2Z79_001894</name>
</gene>
<comment type="cofactor">
    <cofactor evidence="1">
        <name>FAD</name>
        <dbReference type="ChEBI" id="CHEBI:57692"/>
    </cofactor>
</comment>
<keyword evidence="8" id="KW-1185">Reference proteome</keyword>
<dbReference type="SUPFAM" id="SSF51905">
    <property type="entry name" value="FAD/NAD(P)-binding domain"/>
    <property type="match status" value="1"/>
</dbReference>
<name>A0ABS4JSK6_9FIRM</name>
<organism evidence="7 8">
    <name type="scientific">Symbiobacterium terraclitae</name>
    <dbReference type="NCBI Taxonomy" id="557451"/>
    <lineage>
        <taxon>Bacteria</taxon>
        <taxon>Bacillati</taxon>
        <taxon>Bacillota</taxon>
        <taxon>Clostridia</taxon>
        <taxon>Eubacteriales</taxon>
        <taxon>Symbiobacteriaceae</taxon>
        <taxon>Symbiobacterium</taxon>
    </lineage>
</organism>
<dbReference type="InterPro" id="IPR023753">
    <property type="entry name" value="FAD/NAD-binding_dom"/>
</dbReference>